<dbReference type="Proteomes" id="UP000318571">
    <property type="component" value="Chromosome 11"/>
</dbReference>
<evidence type="ECO:0008006" key="6">
    <source>
        <dbReference type="Google" id="ProtNLM"/>
    </source>
</evidence>
<evidence type="ECO:0000256" key="2">
    <source>
        <dbReference type="ARBA" id="ARBA00023002"/>
    </source>
</evidence>
<dbReference type="STRING" id="6832.A0A553PLN3"/>
<keyword evidence="5" id="KW-1185">Reference proteome</keyword>
<protein>
    <recommendedName>
        <fullName evidence="6">15-hydroxyprostaglandin dehydrogenase [NAD(+)]</fullName>
    </recommendedName>
</protein>
<name>A0A553PLN3_TIGCA</name>
<dbReference type="AlphaFoldDB" id="A0A553PLN3"/>
<dbReference type="InterPro" id="IPR002347">
    <property type="entry name" value="SDR_fam"/>
</dbReference>
<dbReference type="PRINTS" id="PR00080">
    <property type="entry name" value="SDRFAMILY"/>
</dbReference>
<evidence type="ECO:0000313" key="4">
    <source>
        <dbReference type="EMBL" id="TRY78588.1"/>
    </source>
</evidence>
<dbReference type="SUPFAM" id="SSF51735">
    <property type="entry name" value="NAD(P)-binding Rossmann-fold domains"/>
    <property type="match status" value="2"/>
</dbReference>
<organism evidence="4 5">
    <name type="scientific">Tigriopus californicus</name>
    <name type="common">Marine copepod</name>
    <dbReference type="NCBI Taxonomy" id="6832"/>
    <lineage>
        <taxon>Eukaryota</taxon>
        <taxon>Metazoa</taxon>
        <taxon>Ecdysozoa</taxon>
        <taxon>Arthropoda</taxon>
        <taxon>Crustacea</taxon>
        <taxon>Multicrustacea</taxon>
        <taxon>Hexanauplia</taxon>
        <taxon>Copepoda</taxon>
        <taxon>Harpacticoida</taxon>
        <taxon>Harpacticidae</taxon>
        <taxon>Tigriopus</taxon>
    </lineage>
</organism>
<comment type="similarity">
    <text evidence="1 3">Belongs to the short-chain dehydrogenases/reductases (SDR) family.</text>
</comment>
<dbReference type="GO" id="GO:0016616">
    <property type="term" value="F:oxidoreductase activity, acting on the CH-OH group of donors, NAD or NADP as acceptor"/>
    <property type="evidence" value="ECO:0007669"/>
    <property type="project" value="TreeGrafter"/>
</dbReference>
<evidence type="ECO:0000256" key="1">
    <source>
        <dbReference type="ARBA" id="ARBA00006484"/>
    </source>
</evidence>
<evidence type="ECO:0000256" key="3">
    <source>
        <dbReference type="RuleBase" id="RU000363"/>
    </source>
</evidence>
<dbReference type="GO" id="GO:0005737">
    <property type="term" value="C:cytoplasm"/>
    <property type="evidence" value="ECO:0007669"/>
    <property type="project" value="TreeGrafter"/>
</dbReference>
<accession>A0A553PLN3</accession>
<sequence length="499" mass="54798">MSSIANKVCLITGGARGIGKAITSELLRNGARCLFVDISYQGGLETETELREEFGSDRVSFLRVDVTSETNLRQAFVKCIEDFGTLDVVVNNAGIVSEHAWESVNQVNFVAAIRGCKLALEFMAKDGNPQNSTMQGGAVLNIASHQGLVSWPFMHVYSASKAGLVAYTRCAGQEFEFENHGVRIMSLCPYLVDTPIHQCQPFIGITKAGEKHMRELPYEHVILRATDVGEAAVDILNKGRSGSVWFIQNQGEPAYEIQDQNNMESLLAQKPTNAGEETCRELGQEFGNENVGFLRLDVSSHTNFELAIEKCVERFGKIDVLINNAGIISEIGWEAQLQINLLGTIRGCKLGIKCMKMGGMILNISSNQGLLSWPAMPVYTAGKTAINAFTRSMGHPVAFQEHGIKICSLCPYAVDTPFQHYVKHCGMSQAGTQFLIDHDNSADSRVLTAEDVGQAVLKVLSEGTSGSVWYLHKHGDAPYEIPDNNTYENLMQHRPEQSN</sequence>
<evidence type="ECO:0000313" key="5">
    <source>
        <dbReference type="Proteomes" id="UP000318571"/>
    </source>
</evidence>
<comment type="caution">
    <text evidence="4">The sequence shown here is derived from an EMBL/GenBank/DDBJ whole genome shotgun (WGS) entry which is preliminary data.</text>
</comment>
<dbReference type="PANTHER" id="PTHR44229">
    <property type="entry name" value="15-HYDROXYPROSTAGLANDIN DEHYDROGENASE [NAD(+)]"/>
    <property type="match status" value="1"/>
</dbReference>
<gene>
    <name evidence="4" type="ORF">TCAL_04997</name>
</gene>
<dbReference type="CDD" id="cd05233">
    <property type="entry name" value="SDR_c"/>
    <property type="match status" value="1"/>
</dbReference>
<reference evidence="4 5" key="1">
    <citation type="journal article" date="2018" name="Nat. Ecol. Evol.">
        <title>Genomic signatures of mitonuclear coevolution across populations of Tigriopus californicus.</title>
        <authorList>
            <person name="Barreto F.S."/>
            <person name="Watson E.T."/>
            <person name="Lima T.G."/>
            <person name="Willett C.S."/>
            <person name="Edmands S."/>
            <person name="Li W."/>
            <person name="Burton R.S."/>
        </authorList>
    </citation>
    <scope>NUCLEOTIDE SEQUENCE [LARGE SCALE GENOMIC DNA]</scope>
    <source>
        <strain evidence="4 5">San Diego</strain>
    </source>
</reference>
<dbReference type="FunFam" id="3.40.50.720:FF:000084">
    <property type="entry name" value="Short-chain dehydrogenase reductase"/>
    <property type="match status" value="1"/>
</dbReference>
<dbReference type="Pfam" id="PF00106">
    <property type="entry name" value="adh_short"/>
    <property type="match status" value="2"/>
</dbReference>
<dbReference type="InterPro" id="IPR020904">
    <property type="entry name" value="Sc_DH/Rdtase_CS"/>
</dbReference>
<dbReference type="EMBL" id="VCGU01000003">
    <property type="protein sequence ID" value="TRY78588.1"/>
    <property type="molecule type" value="Genomic_DNA"/>
</dbReference>
<dbReference type="PRINTS" id="PR00081">
    <property type="entry name" value="GDHRDH"/>
</dbReference>
<keyword evidence="2" id="KW-0560">Oxidoreductase</keyword>
<dbReference type="OMA" id="CFCRTRA"/>
<proteinExistence type="inferred from homology"/>
<dbReference type="PANTHER" id="PTHR44229:SF8">
    <property type="entry name" value="ALCOHOL DEHYDROGENASE-RELATED"/>
    <property type="match status" value="1"/>
</dbReference>
<dbReference type="Gene3D" id="3.40.50.720">
    <property type="entry name" value="NAD(P)-binding Rossmann-like Domain"/>
    <property type="match status" value="2"/>
</dbReference>
<dbReference type="PROSITE" id="PS00061">
    <property type="entry name" value="ADH_SHORT"/>
    <property type="match status" value="2"/>
</dbReference>
<dbReference type="InterPro" id="IPR036291">
    <property type="entry name" value="NAD(P)-bd_dom_sf"/>
</dbReference>